<sequence length="117" mass="13075">MADDYNMTIETLARRQANDVTEMCITGDDVINPNEQTIATTVAYQEPKKKQKRIEADSDESDVIRHARGNGPPTVKEADEKKAPSVALFMILAIVIMLICDSVIVIMIGVREKWKLV</sequence>
<protein>
    <submittedName>
        <fullName evidence="3">Uncharacterized protein</fullName>
    </submittedName>
</protein>
<name>A0A4U5PFI2_STECR</name>
<organism evidence="3 4">
    <name type="scientific">Steinernema carpocapsae</name>
    <name type="common">Entomopathogenic nematode</name>
    <dbReference type="NCBI Taxonomy" id="34508"/>
    <lineage>
        <taxon>Eukaryota</taxon>
        <taxon>Metazoa</taxon>
        <taxon>Ecdysozoa</taxon>
        <taxon>Nematoda</taxon>
        <taxon>Chromadorea</taxon>
        <taxon>Rhabditida</taxon>
        <taxon>Tylenchina</taxon>
        <taxon>Panagrolaimomorpha</taxon>
        <taxon>Strongyloidoidea</taxon>
        <taxon>Steinernematidae</taxon>
        <taxon>Steinernema</taxon>
    </lineage>
</organism>
<accession>A0A4U5PFI2</accession>
<dbReference type="EMBL" id="AZBU02000002">
    <property type="protein sequence ID" value="TKR95302.1"/>
    <property type="molecule type" value="Genomic_DNA"/>
</dbReference>
<proteinExistence type="predicted"/>
<feature type="region of interest" description="Disordered" evidence="1">
    <location>
        <begin position="49"/>
        <end position="78"/>
    </location>
</feature>
<gene>
    <name evidence="3" type="ORF">L596_009491</name>
</gene>
<dbReference type="AlphaFoldDB" id="A0A4U5PFI2"/>
<keyword evidence="4" id="KW-1185">Reference proteome</keyword>
<dbReference type="Proteomes" id="UP000298663">
    <property type="component" value="Unassembled WGS sequence"/>
</dbReference>
<keyword evidence="2" id="KW-0812">Transmembrane</keyword>
<comment type="caution">
    <text evidence="3">The sequence shown here is derived from an EMBL/GenBank/DDBJ whole genome shotgun (WGS) entry which is preliminary data.</text>
</comment>
<evidence type="ECO:0000313" key="4">
    <source>
        <dbReference type="Proteomes" id="UP000298663"/>
    </source>
</evidence>
<keyword evidence="2" id="KW-1133">Transmembrane helix</keyword>
<keyword evidence="2" id="KW-0472">Membrane</keyword>
<reference evidence="3 4" key="1">
    <citation type="journal article" date="2015" name="Genome Biol.">
        <title>Comparative genomics of Steinernema reveals deeply conserved gene regulatory networks.</title>
        <authorList>
            <person name="Dillman A.R."/>
            <person name="Macchietto M."/>
            <person name="Porter C.F."/>
            <person name="Rogers A."/>
            <person name="Williams B."/>
            <person name="Antoshechkin I."/>
            <person name="Lee M.M."/>
            <person name="Goodwin Z."/>
            <person name="Lu X."/>
            <person name="Lewis E.E."/>
            <person name="Goodrich-Blair H."/>
            <person name="Stock S.P."/>
            <person name="Adams B.J."/>
            <person name="Sternberg P.W."/>
            <person name="Mortazavi A."/>
        </authorList>
    </citation>
    <scope>NUCLEOTIDE SEQUENCE [LARGE SCALE GENOMIC DNA]</scope>
    <source>
        <strain evidence="3 4">ALL</strain>
    </source>
</reference>
<evidence type="ECO:0000313" key="3">
    <source>
        <dbReference type="EMBL" id="TKR95302.1"/>
    </source>
</evidence>
<dbReference type="OrthoDB" id="10492686at2759"/>
<evidence type="ECO:0000256" key="2">
    <source>
        <dbReference type="SAM" id="Phobius"/>
    </source>
</evidence>
<reference evidence="3 4" key="2">
    <citation type="journal article" date="2019" name="G3 (Bethesda)">
        <title>Hybrid Assembly of the Genome of the Entomopathogenic Nematode Steinernema carpocapsae Identifies the X-Chromosome.</title>
        <authorList>
            <person name="Serra L."/>
            <person name="Macchietto M."/>
            <person name="Macias-Munoz A."/>
            <person name="McGill C.J."/>
            <person name="Rodriguez I.M."/>
            <person name="Rodriguez B."/>
            <person name="Murad R."/>
            <person name="Mortazavi A."/>
        </authorList>
    </citation>
    <scope>NUCLEOTIDE SEQUENCE [LARGE SCALE GENOMIC DNA]</scope>
    <source>
        <strain evidence="3 4">ALL</strain>
    </source>
</reference>
<feature type="transmembrane region" description="Helical" evidence="2">
    <location>
        <begin position="86"/>
        <end position="110"/>
    </location>
</feature>
<evidence type="ECO:0000256" key="1">
    <source>
        <dbReference type="SAM" id="MobiDB-lite"/>
    </source>
</evidence>